<gene>
    <name evidence="2" type="ORF">J2TS6_58030</name>
</gene>
<keyword evidence="3" id="KW-1185">Reference proteome</keyword>
<feature type="transmembrane region" description="Helical" evidence="1">
    <location>
        <begin position="6"/>
        <end position="25"/>
    </location>
</feature>
<feature type="transmembrane region" description="Helical" evidence="1">
    <location>
        <begin position="222"/>
        <end position="240"/>
    </location>
</feature>
<dbReference type="EMBL" id="BORQ01000012">
    <property type="protein sequence ID" value="GIO34662.1"/>
    <property type="molecule type" value="Genomic_DNA"/>
</dbReference>
<keyword evidence="1" id="KW-1133">Transmembrane helix</keyword>
<organism evidence="2 3">
    <name type="scientific">Paenibacillus albilobatus</name>
    <dbReference type="NCBI Taxonomy" id="2716884"/>
    <lineage>
        <taxon>Bacteria</taxon>
        <taxon>Bacillati</taxon>
        <taxon>Bacillota</taxon>
        <taxon>Bacilli</taxon>
        <taxon>Bacillales</taxon>
        <taxon>Paenibacillaceae</taxon>
        <taxon>Paenibacillus</taxon>
    </lineage>
</organism>
<dbReference type="Proteomes" id="UP000679779">
    <property type="component" value="Unassembled WGS sequence"/>
</dbReference>
<reference evidence="2" key="1">
    <citation type="submission" date="2021-03" db="EMBL/GenBank/DDBJ databases">
        <title>Antimicrobial resistance genes in bacteria isolated from Japanese honey, and their potential for conferring macrolide and lincosamide resistance in the American foulbrood pathogen Paenibacillus larvae.</title>
        <authorList>
            <person name="Okamoto M."/>
            <person name="Kumagai M."/>
            <person name="Kanamori H."/>
            <person name="Takamatsu D."/>
        </authorList>
    </citation>
    <scope>NUCLEOTIDE SEQUENCE</scope>
    <source>
        <strain evidence="2">J2TS6</strain>
    </source>
</reference>
<comment type="caution">
    <text evidence="2">The sequence shown here is derived from an EMBL/GenBank/DDBJ whole genome shotgun (WGS) entry which is preliminary data.</text>
</comment>
<evidence type="ECO:0000313" key="3">
    <source>
        <dbReference type="Proteomes" id="UP000679779"/>
    </source>
</evidence>
<dbReference type="AlphaFoldDB" id="A0A920CFF7"/>
<protein>
    <submittedName>
        <fullName evidence="2">Uncharacterized protein</fullName>
    </submittedName>
</protein>
<accession>A0A920CFF7</accession>
<evidence type="ECO:0000313" key="2">
    <source>
        <dbReference type="EMBL" id="GIO34662.1"/>
    </source>
</evidence>
<dbReference type="RefSeq" id="WP_160045591.1">
    <property type="nucleotide sequence ID" value="NZ_BORQ01000012.1"/>
</dbReference>
<keyword evidence="1" id="KW-0472">Membrane</keyword>
<evidence type="ECO:0000256" key="1">
    <source>
        <dbReference type="SAM" id="Phobius"/>
    </source>
</evidence>
<feature type="transmembrane region" description="Helical" evidence="1">
    <location>
        <begin position="189"/>
        <end position="210"/>
    </location>
</feature>
<keyword evidence="1" id="KW-0812">Transmembrane</keyword>
<sequence>MSVFNSGWFGTLIGIVGILVSIYFYRKDKIGARLDYQMAELKILDHNNLALGMTVNYFDKPITRLIKTQIVIWNSGQKTIDGNEIVIDDQLKFSFDSSEVLSCNIVLPSREINKCVVKKDEMYLNSFYFNFDFLDPKDGAVIEILHTGEEVYPKFSGSIKGMKDRIRNRGLTTYPIIQTTLKKARIINLLIWIISLIILSLFTIGVLYLVELISGNGIMDNKISLGIGISLGSFFVVNKFNIFKRKKAPKNLITINQ</sequence>
<proteinExistence type="predicted"/>
<name>A0A920CFF7_9BACL</name>